<evidence type="ECO:0000259" key="1">
    <source>
        <dbReference type="Pfam" id="PF00534"/>
    </source>
</evidence>
<name>A0AAP5II92_9CYAN</name>
<dbReference type="RefSeq" id="WP_208353468.1">
    <property type="nucleotide sequence ID" value="NZ_JAALHA020000033.1"/>
</dbReference>
<feature type="domain" description="Glycosyl transferase family 1" evidence="1">
    <location>
        <begin position="214"/>
        <end position="357"/>
    </location>
</feature>
<dbReference type="Proteomes" id="UP000667802">
    <property type="component" value="Unassembled WGS sequence"/>
</dbReference>
<dbReference type="SUPFAM" id="SSF53756">
    <property type="entry name" value="UDP-Glycosyltransferase/glycogen phosphorylase"/>
    <property type="match status" value="1"/>
</dbReference>
<evidence type="ECO:0000313" key="2">
    <source>
        <dbReference type="EMBL" id="MDR9900345.1"/>
    </source>
</evidence>
<evidence type="ECO:0000313" key="3">
    <source>
        <dbReference type="Proteomes" id="UP000667802"/>
    </source>
</evidence>
<accession>A0AAP5II92</accession>
<proteinExistence type="predicted"/>
<dbReference type="Gene3D" id="3.40.50.2000">
    <property type="entry name" value="Glycogen Phosphorylase B"/>
    <property type="match status" value="2"/>
</dbReference>
<dbReference type="AlphaFoldDB" id="A0AAP5II92"/>
<dbReference type="EMBL" id="JAALHA020000033">
    <property type="protein sequence ID" value="MDR9900345.1"/>
    <property type="molecule type" value="Genomic_DNA"/>
</dbReference>
<dbReference type="InterPro" id="IPR050194">
    <property type="entry name" value="Glycosyltransferase_grp1"/>
</dbReference>
<gene>
    <name evidence="2" type="ORF">G7B40_038220</name>
</gene>
<dbReference type="PANTHER" id="PTHR45947:SF3">
    <property type="entry name" value="SULFOQUINOVOSYL TRANSFERASE SQD2"/>
    <property type="match status" value="1"/>
</dbReference>
<dbReference type="GO" id="GO:0016758">
    <property type="term" value="F:hexosyltransferase activity"/>
    <property type="evidence" value="ECO:0007669"/>
    <property type="project" value="TreeGrafter"/>
</dbReference>
<dbReference type="InterPro" id="IPR001296">
    <property type="entry name" value="Glyco_trans_1"/>
</dbReference>
<dbReference type="PANTHER" id="PTHR45947">
    <property type="entry name" value="SULFOQUINOVOSYL TRANSFERASE SQD2"/>
    <property type="match status" value="1"/>
</dbReference>
<sequence>MLVTKKVGERIDLGHSLTTKTNHVFVFIEVFEREGGIQSYVQDLFRAYLELSTPLYAEVFLLRDSPNCSNPFESDRLRFHYFKTSSPQVGRVKMAIALFSHLLLQKPEHVFCGHVNLAVLIRTLCQPLGIPYTVMTHGKEVWQTLPSLTRSSLQKAAYIWTVSRYTRDVACAVNNLDSAKVRILPCAVNGDRFTPGAKSISLLDRYGLTGAKVLMTVARLWSGDIYKGVDVTIRALPEIARAFPDVKYLVIGRGDDQPRLTQLAQDLGVTDRIIFAGFVPREELVEHYRLADAYVMPSQEGFGIVYLEAMACGVPTLSGNGDGSADPLQDGKLGWRVPHRDKDAVARACIEILKGDDPRCNGRWLREEAIAHFGIEAFQQRLKQQLLTPSVNKTAATNIFF</sequence>
<keyword evidence="3" id="KW-1185">Reference proteome</keyword>
<reference evidence="3" key="1">
    <citation type="journal article" date="2021" name="Science">
        <title>Hunting the eagle killer: A cyanobacterial neurotoxin causes vacuolar myelinopathy.</title>
        <authorList>
            <person name="Breinlinger S."/>
            <person name="Phillips T.J."/>
            <person name="Haram B.N."/>
            <person name="Mares J."/>
            <person name="Martinez Yerena J.A."/>
            <person name="Hrouzek P."/>
            <person name="Sobotka R."/>
            <person name="Henderson W.M."/>
            <person name="Schmieder P."/>
            <person name="Williams S.M."/>
            <person name="Lauderdale J.D."/>
            <person name="Wilde H.D."/>
            <person name="Gerrin W."/>
            <person name="Kust A."/>
            <person name="Washington J.W."/>
            <person name="Wagner C."/>
            <person name="Geier B."/>
            <person name="Liebeke M."/>
            <person name="Enke H."/>
            <person name="Niedermeyer T.H.J."/>
            <person name="Wilde S.B."/>
        </authorList>
    </citation>
    <scope>NUCLEOTIDE SEQUENCE [LARGE SCALE GENOMIC DNA]</scope>
    <source>
        <strain evidence="3">Thurmond2011</strain>
    </source>
</reference>
<protein>
    <submittedName>
        <fullName evidence="2">Glycosyltransferase</fullName>
    </submittedName>
</protein>
<comment type="caution">
    <text evidence="2">The sequence shown here is derived from an EMBL/GenBank/DDBJ whole genome shotgun (WGS) entry which is preliminary data.</text>
</comment>
<dbReference type="Pfam" id="PF00534">
    <property type="entry name" value="Glycos_transf_1"/>
    <property type="match status" value="1"/>
</dbReference>
<organism evidence="2 3">
    <name type="scientific">Aetokthonos hydrillicola Thurmond2011</name>
    <dbReference type="NCBI Taxonomy" id="2712845"/>
    <lineage>
        <taxon>Bacteria</taxon>
        <taxon>Bacillati</taxon>
        <taxon>Cyanobacteriota</taxon>
        <taxon>Cyanophyceae</taxon>
        <taxon>Nostocales</taxon>
        <taxon>Hapalosiphonaceae</taxon>
        <taxon>Aetokthonos</taxon>
    </lineage>
</organism>